<dbReference type="SUPFAM" id="SSF49764">
    <property type="entry name" value="HSP20-like chaperones"/>
    <property type="match status" value="1"/>
</dbReference>
<keyword evidence="5" id="KW-1185">Reference proteome</keyword>
<dbReference type="Pfam" id="PF00011">
    <property type="entry name" value="HSP20"/>
    <property type="match status" value="1"/>
</dbReference>
<dbReference type="InterPro" id="IPR002068">
    <property type="entry name" value="A-crystallin/Hsp20_dom"/>
</dbReference>
<evidence type="ECO:0000313" key="5">
    <source>
        <dbReference type="Proteomes" id="UP000323000"/>
    </source>
</evidence>
<organism evidence="4 5">
    <name type="scientific">Acer yangbiense</name>
    <dbReference type="NCBI Taxonomy" id="1000413"/>
    <lineage>
        <taxon>Eukaryota</taxon>
        <taxon>Viridiplantae</taxon>
        <taxon>Streptophyta</taxon>
        <taxon>Embryophyta</taxon>
        <taxon>Tracheophyta</taxon>
        <taxon>Spermatophyta</taxon>
        <taxon>Magnoliopsida</taxon>
        <taxon>eudicotyledons</taxon>
        <taxon>Gunneridae</taxon>
        <taxon>Pentapetalae</taxon>
        <taxon>rosids</taxon>
        <taxon>malvids</taxon>
        <taxon>Sapindales</taxon>
        <taxon>Sapindaceae</taxon>
        <taxon>Hippocastanoideae</taxon>
        <taxon>Acereae</taxon>
        <taxon>Acer</taxon>
    </lineage>
</organism>
<dbReference type="CDD" id="cd06464">
    <property type="entry name" value="ACD_sHsps-like"/>
    <property type="match status" value="1"/>
</dbReference>
<evidence type="ECO:0000313" key="4">
    <source>
        <dbReference type="EMBL" id="TXG51882.1"/>
    </source>
</evidence>
<dbReference type="PANTHER" id="PTHR34661">
    <property type="entry name" value="INCREASED DNA METHYLATION 3"/>
    <property type="match status" value="1"/>
</dbReference>
<dbReference type="AlphaFoldDB" id="A0A5C7H641"/>
<reference evidence="5" key="1">
    <citation type="journal article" date="2019" name="Gigascience">
        <title>De novo genome assembly of the endangered Acer yangbiense, a plant species with extremely small populations endemic to Yunnan Province, China.</title>
        <authorList>
            <person name="Yang J."/>
            <person name="Wariss H.M."/>
            <person name="Tao L."/>
            <person name="Zhang R."/>
            <person name="Yun Q."/>
            <person name="Hollingsworth P."/>
            <person name="Dao Z."/>
            <person name="Luo G."/>
            <person name="Guo H."/>
            <person name="Ma Y."/>
            <person name="Sun W."/>
        </authorList>
    </citation>
    <scope>NUCLEOTIDE SEQUENCE [LARGE SCALE GENOMIC DNA]</scope>
    <source>
        <strain evidence="5">cv. Malutang</strain>
    </source>
</reference>
<protein>
    <recommendedName>
        <fullName evidence="3">SHSP domain-containing protein</fullName>
    </recommendedName>
</protein>
<dbReference type="EMBL" id="VAHF01000010">
    <property type="protein sequence ID" value="TXG51882.1"/>
    <property type="molecule type" value="Genomic_DNA"/>
</dbReference>
<dbReference type="PANTHER" id="PTHR34661:SF2">
    <property type="entry name" value="SHSP DOMAIN-CONTAINING PROTEIN"/>
    <property type="match status" value="1"/>
</dbReference>
<dbReference type="PROSITE" id="PS01031">
    <property type="entry name" value="SHSP"/>
    <property type="match status" value="1"/>
</dbReference>
<gene>
    <name evidence="4" type="ORF">EZV62_021051</name>
</gene>
<evidence type="ECO:0000259" key="3">
    <source>
        <dbReference type="PROSITE" id="PS01031"/>
    </source>
</evidence>
<dbReference type="InterPro" id="IPR008978">
    <property type="entry name" value="HSP20-like_chaperone"/>
</dbReference>
<dbReference type="Gene3D" id="2.60.40.790">
    <property type="match status" value="1"/>
</dbReference>
<accession>A0A5C7H641</accession>
<evidence type="ECO:0000256" key="1">
    <source>
        <dbReference type="PROSITE-ProRule" id="PRU00285"/>
    </source>
</evidence>
<feature type="domain" description="SHSP" evidence="3">
    <location>
        <begin position="22"/>
        <end position="145"/>
    </location>
</feature>
<comment type="similarity">
    <text evidence="1 2">Belongs to the small heat shock protein (HSP20) family.</text>
</comment>
<dbReference type="GO" id="GO:0005634">
    <property type="term" value="C:nucleus"/>
    <property type="evidence" value="ECO:0007669"/>
    <property type="project" value="TreeGrafter"/>
</dbReference>
<sequence length="151" mass="16407">MDAGNHAAHPQLKPFVALDGTANTSCNGPPVGLVDIGVSEGAYLFRVALPGVQKGNLKLEIERDGKVHIEGVMANCVFLENSPTVFQMKVEKMCPPGPFNISFSLPGQVDPRMFSSTYRPDGILEVIVRKRKFPYNTPEMAAGIQHPSPFL</sequence>
<dbReference type="OrthoDB" id="1211981at2759"/>
<name>A0A5C7H641_9ROSI</name>
<dbReference type="InterPro" id="IPR039321">
    <property type="entry name" value="IDM2/3-like"/>
</dbReference>
<comment type="caution">
    <text evidence="4">The sequence shown here is derived from an EMBL/GenBank/DDBJ whole genome shotgun (WGS) entry which is preliminary data.</text>
</comment>
<proteinExistence type="inferred from homology"/>
<evidence type="ECO:0000256" key="2">
    <source>
        <dbReference type="RuleBase" id="RU003616"/>
    </source>
</evidence>
<dbReference type="Proteomes" id="UP000323000">
    <property type="component" value="Chromosome 10"/>
</dbReference>